<evidence type="ECO:0000256" key="4">
    <source>
        <dbReference type="ARBA" id="ARBA00023002"/>
    </source>
</evidence>
<dbReference type="Pfam" id="PF00743">
    <property type="entry name" value="FMO-like"/>
    <property type="match status" value="1"/>
</dbReference>
<keyword evidence="6" id="KW-1185">Reference proteome</keyword>
<dbReference type="EMBL" id="ML769441">
    <property type="protein sequence ID" value="KAE9401860.1"/>
    <property type="molecule type" value="Genomic_DNA"/>
</dbReference>
<accession>A0A6A4HVV4</accession>
<evidence type="ECO:0000313" key="6">
    <source>
        <dbReference type="Proteomes" id="UP000799118"/>
    </source>
</evidence>
<gene>
    <name evidence="5" type="ORF">BT96DRAFT_937601</name>
</gene>
<evidence type="ECO:0000256" key="1">
    <source>
        <dbReference type="ARBA" id="ARBA00009183"/>
    </source>
</evidence>
<dbReference type="AlphaFoldDB" id="A0A6A4HVV4"/>
<dbReference type="SUPFAM" id="SSF51905">
    <property type="entry name" value="FAD/NAD(P)-binding domain"/>
    <property type="match status" value="1"/>
</dbReference>
<protein>
    <submittedName>
        <fullName evidence="5">FAD/NAD(P)-binding domain-containing protein</fullName>
    </submittedName>
</protein>
<dbReference type="GO" id="GO:0050660">
    <property type="term" value="F:flavin adenine dinucleotide binding"/>
    <property type="evidence" value="ECO:0007669"/>
    <property type="project" value="InterPro"/>
</dbReference>
<organism evidence="5 6">
    <name type="scientific">Gymnopus androsaceus JB14</name>
    <dbReference type="NCBI Taxonomy" id="1447944"/>
    <lineage>
        <taxon>Eukaryota</taxon>
        <taxon>Fungi</taxon>
        <taxon>Dikarya</taxon>
        <taxon>Basidiomycota</taxon>
        <taxon>Agaricomycotina</taxon>
        <taxon>Agaricomycetes</taxon>
        <taxon>Agaricomycetidae</taxon>
        <taxon>Agaricales</taxon>
        <taxon>Marasmiineae</taxon>
        <taxon>Omphalotaceae</taxon>
        <taxon>Gymnopus</taxon>
    </lineage>
</organism>
<evidence type="ECO:0000256" key="2">
    <source>
        <dbReference type="ARBA" id="ARBA00022630"/>
    </source>
</evidence>
<dbReference type="InterPro" id="IPR036188">
    <property type="entry name" value="FAD/NAD-bd_sf"/>
</dbReference>
<dbReference type="OrthoDB" id="66881at2759"/>
<comment type="similarity">
    <text evidence="1">Belongs to the FMO family.</text>
</comment>
<evidence type="ECO:0000256" key="3">
    <source>
        <dbReference type="ARBA" id="ARBA00022827"/>
    </source>
</evidence>
<keyword evidence="3" id="KW-0274">FAD</keyword>
<dbReference type="InterPro" id="IPR020946">
    <property type="entry name" value="Flavin_mOase-like"/>
</dbReference>
<evidence type="ECO:0000313" key="5">
    <source>
        <dbReference type="EMBL" id="KAE9401860.1"/>
    </source>
</evidence>
<name>A0A6A4HVV4_9AGAR</name>
<sequence length="312" mass="35330">MSRGYRWRSSRIGNSANLVERGQFEKVVLVERRDDVGGVWYRDEPVITSNNTNTINKPRWPSPAYPGLVGNVLPQFLSFSENPFPKTPNHPHQPFPSLAETYQYLRAFAEPYIEKGQIRLSTEVVRVEELPQKKGWKVRVKDWSESENNEGVPLEVEEIWDGSFIYLSPPLFTVWRICAGYYDKPLWPDTEGLDVVRKRGLASHAKWWNGPDGYEGKRALVIGNAHSSNDIASQLAPVAQSPVYRSMRRPASPWFPSLPDSRIQNVGSVRKYILQPADEDKANGKVTAVLQDGSEIKDIDIVILGTGYCPHP</sequence>
<keyword evidence="2" id="KW-0285">Flavoprotein</keyword>
<dbReference type="InterPro" id="IPR050346">
    <property type="entry name" value="FMO-like"/>
</dbReference>
<proteinExistence type="inferred from homology"/>
<keyword evidence="4" id="KW-0560">Oxidoreductase</keyword>
<dbReference type="Proteomes" id="UP000799118">
    <property type="component" value="Unassembled WGS sequence"/>
</dbReference>
<dbReference type="GO" id="GO:0050661">
    <property type="term" value="F:NADP binding"/>
    <property type="evidence" value="ECO:0007669"/>
    <property type="project" value="InterPro"/>
</dbReference>
<reference evidence="5" key="1">
    <citation type="journal article" date="2019" name="Environ. Microbiol.">
        <title>Fungal ecological strategies reflected in gene transcription - a case study of two litter decomposers.</title>
        <authorList>
            <person name="Barbi F."/>
            <person name="Kohler A."/>
            <person name="Barry K."/>
            <person name="Baskaran P."/>
            <person name="Daum C."/>
            <person name="Fauchery L."/>
            <person name="Ihrmark K."/>
            <person name="Kuo A."/>
            <person name="LaButti K."/>
            <person name="Lipzen A."/>
            <person name="Morin E."/>
            <person name="Grigoriev I.V."/>
            <person name="Henrissat B."/>
            <person name="Lindahl B."/>
            <person name="Martin F."/>
        </authorList>
    </citation>
    <scope>NUCLEOTIDE SEQUENCE</scope>
    <source>
        <strain evidence="5">JB14</strain>
    </source>
</reference>
<dbReference type="PANTHER" id="PTHR23023">
    <property type="entry name" value="DIMETHYLANILINE MONOOXYGENASE"/>
    <property type="match status" value="1"/>
</dbReference>
<dbReference type="Gene3D" id="3.50.50.60">
    <property type="entry name" value="FAD/NAD(P)-binding domain"/>
    <property type="match status" value="2"/>
</dbReference>
<dbReference type="GO" id="GO:0004499">
    <property type="term" value="F:N,N-dimethylaniline monooxygenase activity"/>
    <property type="evidence" value="ECO:0007669"/>
    <property type="project" value="InterPro"/>
</dbReference>